<evidence type="ECO:0000259" key="9">
    <source>
        <dbReference type="Pfam" id="PF19269"/>
    </source>
</evidence>
<dbReference type="CDD" id="cd00808">
    <property type="entry name" value="GluRS_core"/>
    <property type="match status" value="1"/>
</dbReference>
<evidence type="ECO:0000256" key="4">
    <source>
        <dbReference type="ARBA" id="ARBA00022840"/>
    </source>
</evidence>
<dbReference type="InterPro" id="IPR000924">
    <property type="entry name" value="Glu/Gln-tRNA-synth"/>
</dbReference>
<dbReference type="Gene3D" id="1.10.10.350">
    <property type="match status" value="1"/>
</dbReference>
<feature type="short sequence motif" description="'HIGH' region" evidence="7">
    <location>
        <begin position="14"/>
        <end position="24"/>
    </location>
</feature>
<dbReference type="InterPro" id="IPR008925">
    <property type="entry name" value="aa_tRNA-synth_I_cd-bd_sf"/>
</dbReference>
<dbReference type="AlphaFoldDB" id="A0A2N1PRD5"/>
<dbReference type="PANTHER" id="PTHR43311:SF2">
    <property type="entry name" value="GLUTAMATE--TRNA LIGASE, MITOCHONDRIAL-RELATED"/>
    <property type="match status" value="1"/>
</dbReference>
<dbReference type="GO" id="GO:0005524">
    <property type="term" value="F:ATP binding"/>
    <property type="evidence" value="ECO:0007669"/>
    <property type="project" value="UniProtKB-UniRule"/>
</dbReference>
<evidence type="ECO:0000256" key="3">
    <source>
        <dbReference type="ARBA" id="ARBA00022741"/>
    </source>
</evidence>
<evidence type="ECO:0000313" key="11">
    <source>
        <dbReference type="Proteomes" id="UP000233256"/>
    </source>
</evidence>
<dbReference type="SUPFAM" id="SSF48163">
    <property type="entry name" value="An anticodon-binding domain of class I aminoacyl-tRNA synthetases"/>
    <property type="match status" value="1"/>
</dbReference>
<dbReference type="InterPro" id="IPR004527">
    <property type="entry name" value="Glu-tRNA-ligase_bac/mito"/>
</dbReference>
<organism evidence="10 11">
    <name type="scientific">Candidatus Wallbacteria bacterium HGW-Wallbacteria-1</name>
    <dbReference type="NCBI Taxonomy" id="2013854"/>
    <lineage>
        <taxon>Bacteria</taxon>
        <taxon>Candidatus Walliibacteriota</taxon>
    </lineage>
</organism>
<sequence length="500" mass="56526">MSSEFTAPRVRFAPSPTGYVHVGSLRTALYNYLYARRNKGTLILRIEDTDQKRYVEGAVENLLSSMEWAGITFDEGPSQGGDFGPYYQSQRLELYKKHCQTLLDSGHAYRCFCTPERLEKLRAELMSQGKDSMYDGNCRALSSDEVSQRMANGEKSVVRLAMPVGEQISWKDIIRGEVTFDSSLIDDQVLVKSDGFPTYHLANVIDDHCMEITHVIRGEEWVSSTPKHLVLYKAFGWTPPQFAHLPLLLNSDRSKLSKRQGDVAVEDYRNKGYLPESLVNFIALLGWYPGDDREIFTLDELTETFSLEKVSKSGSVFDTAKLDFINEHYMKQLDSEAIAAMCLPFLAGSGLVTEAELKSRWDWFVRLVGYCGERIKKPELIVELTSFIFRENIEEYDPKAVKKFMACDTGIRALEGVLPIVRNIESFDRENLEKEISAFIVGSEIKMGKAIQPLRIACTGSSVSFGIFEILESLGREKSCDRLEKALAFARATMASNNQE</sequence>
<protein>
    <recommendedName>
        <fullName evidence="7">Glutamate--tRNA ligase</fullName>
        <ecNumber evidence="7">6.1.1.17</ecNumber>
    </recommendedName>
    <alternativeName>
        <fullName evidence="7">Glutamyl-tRNA synthetase</fullName>
        <shortName evidence="7">GluRS</shortName>
    </alternativeName>
</protein>
<comment type="caution">
    <text evidence="7">Lacks conserved residue(s) required for the propagation of feature annotation.</text>
</comment>
<dbReference type="InterPro" id="IPR014729">
    <property type="entry name" value="Rossmann-like_a/b/a_fold"/>
</dbReference>
<dbReference type="PANTHER" id="PTHR43311">
    <property type="entry name" value="GLUTAMATE--TRNA LIGASE"/>
    <property type="match status" value="1"/>
</dbReference>
<dbReference type="InterPro" id="IPR049940">
    <property type="entry name" value="GluQ/Sye"/>
</dbReference>
<feature type="domain" description="Aminoacyl-tRNA synthetase class I anticodon-binding" evidence="9">
    <location>
        <begin position="339"/>
        <end position="487"/>
    </location>
</feature>
<dbReference type="Gene3D" id="3.40.50.620">
    <property type="entry name" value="HUPs"/>
    <property type="match status" value="1"/>
</dbReference>
<evidence type="ECO:0000256" key="5">
    <source>
        <dbReference type="ARBA" id="ARBA00022917"/>
    </source>
</evidence>
<dbReference type="Pfam" id="PF19269">
    <property type="entry name" value="Anticodon_2"/>
    <property type="match status" value="1"/>
</dbReference>
<feature type="domain" description="Glutamyl/glutaminyl-tRNA synthetase class Ib catalytic" evidence="8">
    <location>
        <begin position="9"/>
        <end position="323"/>
    </location>
</feature>
<comment type="catalytic activity">
    <reaction evidence="7">
        <text>tRNA(Glu) + L-glutamate + ATP = L-glutamyl-tRNA(Glu) + AMP + diphosphate</text>
        <dbReference type="Rhea" id="RHEA:23540"/>
        <dbReference type="Rhea" id="RHEA-COMP:9663"/>
        <dbReference type="Rhea" id="RHEA-COMP:9680"/>
        <dbReference type="ChEBI" id="CHEBI:29985"/>
        <dbReference type="ChEBI" id="CHEBI:30616"/>
        <dbReference type="ChEBI" id="CHEBI:33019"/>
        <dbReference type="ChEBI" id="CHEBI:78442"/>
        <dbReference type="ChEBI" id="CHEBI:78520"/>
        <dbReference type="ChEBI" id="CHEBI:456215"/>
        <dbReference type="EC" id="6.1.1.17"/>
    </reaction>
</comment>
<dbReference type="PRINTS" id="PR00987">
    <property type="entry name" value="TRNASYNTHGLU"/>
</dbReference>
<comment type="caution">
    <text evidence="10">The sequence shown here is derived from an EMBL/GenBank/DDBJ whole genome shotgun (WGS) entry which is preliminary data.</text>
</comment>
<dbReference type="GO" id="GO:0004818">
    <property type="term" value="F:glutamate-tRNA ligase activity"/>
    <property type="evidence" value="ECO:0007669"/>
    <property type="project" value="UniProtKB-UniRule"/>
</dbReference>
<dbReference type="InterPro" id="IPR020058">
    <property type="entry name" value="Glu/Gln-tRNA-synth_Ib_cat-dom"/>
</dbReference>
<evidence type="ECO:0000313" key="10">
    <source>
        <dbReference type="EMBL" id="PKK90886.1"/>
    </source>
</evidence>
<keyword evidence="3 7" id="KW-0547">Nucleotide-binding</keyword>
<dbReference type="FunFam" id="3.40.50.620:FF:000045">
    <property type="entry name" value="Glutamate--tRNA ligase, mitochondrial"/>
    <property type="match status" value="1"/>
</dbReference>
<keyword evidence="4 7" id="KW-0067">ATP-binding</keyword>
<dbReference type="EMBL" id="PGXC01000004">
    <property type="protein sequence ID" value="PKK90886.1"/>
    <property type="molecule type" value="Genomic_DNA"/>
</dbReference>
<proteinExistence type="inferred from homology"/>
<name>A0A2N1PRD5_9BACT</name>
<evidence type="ECO:0000256" key="6">
    <source>
        <dbReference type="ARBA" id="ARBA00023146"/>
    </source>
</evidence>
<keyword evidence="5 7" id="KW-0648">Protein biosynthesis</keyword>
<dbReference type="NCBIfam" id="TIGR00464">
    <property type="entry name" value="gltX_bact"/>
    <property type="match status" value="1"/>
</dbReference>
<reference evidence="10 11" key="1">
    <citation type="journal article" date="2017" name="ISME J.">
        <title>Potential for microbial H2 and metal transformations associated with novel bacteria and archaea in deep terrestrial subsurface sediments.</title>
        <authorList>
            <person name="Hernsdorf A.W."/>
            <person name="Amano Y."/>
            <person name="Miyakawa K."/>
            <person name="Ise K."/>
            <person name="Suzuki Y."/>
            <person name="Anantharaman K."/>
            <person name="Probst A."/>
            <person name="Burstein D."/>
            <person name="Thomas B.C."/>
            <person name="Banfield J.F."/>
        </authorList>
    </citation>
    <scope>NUCLEOTIDE SEQUENCE [LARGE SCALE GENOMIC DNA]</scope>
    <source>
        <strain evidence="10">HGW-Wallbacteria-1</strain>
    </source>
</reference>
<comment type="function">
    <text evidence="7">Catalyzes the attachment of glutamate to tRNA(Glu) in a two-step reaction: glutamate is first activated by ATP to form Glu-AMP and then transferred to the acceptor end of tRNA(Glu).</text>
</comment>
<comment type="similarity">
    <text evidence="1 7">Belongs to the class-I aminoacyl-tRNA synthetase family. Glutamate--tRNA ligase type 1 subfamily.</text>
</comment>
<keyword evidence="2 7" id="KW-0436">Ligase</keyword>
<feature type="short sequence motif" description="'KMSKS' region" evidence="7">
    <location>
        <begin position="255"/>
        <end position="259"/>
    </location>
</feature>
<keyword evidence="6 7" id="KW-0030">Aminoacyl-tRNA synthetase</keyword>
<evidence type="ECO:0000256" key="2">
    <source>
        <dbReference type="ARBA" id="ARBA00022598"/>
    </source>
</evidence>
<dbReference type="Proteomes" id="UP000233256">
    <property type="component" value="Unassembled WGS sequence"/>
</dbReference>
<keyword evidence="7" id="KW-0963">Cytoplasm</keyword>
<evidence type="ECO:0000259" key="8">
    <source>
        <dbReference type="Pfam" id="PF00749"/>
    </source>
</evidence>
<gene>
    <name evidence="7" type="primary">gltX</name>
    <name evidence="10" type="ORF">CVV64_08380</name>
</gene>
<dbReference type="InterPro" id="IPR020751">
    <property type="entry name" value="aa-tRNA-synth_I_codon-bd_sub2"/>
</dbReference>
<dbReference type="GO" id="GO:0000049">
    <property type="term" value="F:tRNA binding"/>
    <property type="evidence" value="ECO:0007669"/>
    <property type="project" value="InterPro"/>
</dbReference>
<dbReference type="HAMAP" id="MF_00022">
    <property type="entry name" value="Glu_tRNA_synth_type1"/>
    <property type="match status" value="1"/>
</dbReference>
<comment type="subcellular location">
    <subcellularLocation>
        <location evidence="7">Cytoplasm</location>
    </subcellularLocation>
</comment>
<dbReference type="GO" id="GO:0008270">
    <property type="term" value="F:zinc ion binding"/>
    <property type="evidence" value="ECO:0007669"/>
    <property type="project" value="InterPro"/>
</dbReference>
<dbReference type="InterPro" id="IPR033910">
    <property type="entry name" value="GluRS_core"/>
</dbReference>
<dbReference type="SUPFAM" id="SSF52374">
    <property type="entry name" value="Nucleotidylyl transferase"/>
    <property type="match status" value="1"/>
</dbReference>
<accession>A0A2N1PRD5</accession>
<feature type="binding site" evidence="7">
    <location>
        <position position="258"/>
    </location>
    <ligand>
        <name>ATP</name>
        <dbReference type="ChEBI" id="CHEBI:30616"/>
    </ligand>
</feature>
<evidence type="ECO:0000256" key="7">
    <source>
        <dbReference type="HAMAP-Rule" id="MF_00022"/>
    </source>
</evidence>
<dbReference type="Pfam" id="PF00749">
    <property type="entry name" value="tRNA-synt_1c"/>
    <property type="match status" value="1"/>
</dbReference>
<dbReference type="InterPro" id="IPR045462">
    <property type="entry name" value="aa-tRNA-synth_I_cd-bd"/>
</dbReference>
<dbReference type="GO" id="GO:0005737">
    <property type="term" value="C:cytoplasm"/>
    <property type="evidence" value="ECO:0007669"/>
    <property type="project" value="UniProtKB-SubCell"/>
</dbReference>
<comment type="subunit">
    <text evidence="7">Monomer.</text>
</comment>
<dbReference type="EC" id="6.1.1.17" evidence="7"/>
<evidence type="ECO:0000256" key="1">
    <source>
        <dbReference type="ARBA" id="ARBA00007894"/>
    </source>
</evidence>
<dbReference type="GO" id="GO:0006424">
    <property type="term" value="P:glutamyl-tRNA aminoacylation"/>
    <property type="evidence" value="ECO:0007669"/>
    <property type="project" value="UniProtKB-UniRule"/>
</dbReference>